<evidence type="ECO:0000256" key="2">
    <source>
        <dbReference type="SAM" id="MobiDB-lite"/>
    </source>
</evidence>
<dbReference type="Gene3D" id="3.30.160.60">
    <property type="entry name" value="Classic Zinc Finger"/>
    <property type="match status" value="1"/>
</dbReference>
<sequence>MIDLPATTSVKVCLGAYIWTILTGTEADSEAGNDWNHPMHAATPKKRSPLISSAHASASSSELRPGARLLAFGSDGKPADKELHGHVSLNLLSGPKCSLELIADAIVAFDKDHLPLVLLGIRSTLKSDLDCSIAELVFGATARLPGEMISPSLRGVVGDSTKLLHRLPQLTQTISPVPPRPPFSESYVEKYLAKCSHILLRCDQMVNAPVAASNWDRTLPVAPQSWILPSGHTPGNRHDWWATPGEGLRCCVFLYNRDGDSLLNCHQCDRTFTSGIGLVDHLRIHRTETSESVPGAPTHSRARHLHCPHCPRALTHRIGLYGPMRIHDSGIHCNADTTDTSCTPSAPAILTATTMPTTMNDIPQPLPISPAHKAPASSTHASALPQPLPISPAHTAPATSTHASAWSVTYNPSHGGW</sequence>
<organism evidence="6">
    <name type="scientific">Schistocephalus solidus</name>
    <name type="common">Tapeworm</name>
    <dbReference type="NCBI Taxonomy" id="70667"/>
    <lineage>
        <taxon>Eukaryota</taxon>
        <taxon>Metazoa</taxon>
        <taxon>Spiralia</taxon>
        <taxon>Lophotrochozoa</taxon>
        <taxon>Platyhelminthes</taxon>
        <taxon>Cestoda</taxon>
        <taxon>Eucestoda</taxon>
        <taxon>Diphyllobothriidea</taxon>
        <taxon>Diphyllobothriidae</taxon>
        <taxon>Schistocephalus</taxon>
    </lineage>
</organism>
<evidence type="ECO:0000259" key="3">
    <source>
        <dbReference type="PROSITE" id="PS50157"/>
    </source>
</evidence>
<dbReference type="InterPro" id="IPR013087">
    <property type="entry name" value="Znf_C2H2_type"/>
</dbReference>
<dbReference type="PANTHER" id="PTHR38681">
    <property type="entry name" value="RETROVIRUS-RELATED POL POLYPROTEIN FROM TRANSPOSON 412-LIKE PROTEIN-RELATED"/>
    <property type="match status" value="1"/>
</dbReference>
<feature type="domain" description="C2H2-type" evidence="3">
    <location>
        <begin position="263"/>
        <end position="290"/>
    </location>
</feature>
<evidence type="ECO:0000313" key="5">
    <source>
        <dbReference type="Proteomes" id="UP000275846"/>
    </source>
</evidence>
<dbReference type="Proteomes" id="UP000275846">
    <property type="component" value="Unassembled WGS sequence"/>
</dbReference>
<dbReference type="SMART" id="SM00355">
    <property type="entry name" value="ZnF_C2H2"/>
    <property type="match status" value="2"/>
</dbReference>
<dbReference type="WBParaSite" id="SSLN_0000960501-mRNA-1">
    <property type="protein sequence ID" value="SSLN_0000960501-mRNA-1"/>
    <property type="gene ID" value="SSLN_0000960501"/>
</dbReference>
<keyword evidence="1" id="KW-0863">Zinc-finger</keyword>
<evidence type="ECO:0000313" key="6">
    <source>
        <dbReference type="WBParaSite" id="SSLN_0000960501-mRNA-1"/>
    </source>
</evidence>
<dbReference type="SUPFAM" id="SSF57667">
    <property type="entry name" value="beta-beta-alpha zinc fingers"/>
    <property type="match status" value="1"/>
</dbReference>
<dbReference type="GO" id="GO:0008270">
    <property type="term" value="F:zinc ion binding"/>
    <property type="evidence" value="ECO:0007669"/>
    <property type="project" value="UniProtKB-KW"/>
</dbReference>
<dbReference type="PANTHER" id="PTHR38681:SF1">
    <property type="entry name" value="RETROVIRUS-RELATED POL POLYPROTEIN FROM TRANSPOSON 412-LIKE PROTEIN"/>
    <property type="match status" value="1"/>
</dbReference>
<dbReference type="PROSITE" id="PS00028">
    <property type="entry name" value="ZINC_FINGER_C2H2_1"/>
    <property type="match status" value="1"/>
</dbReference>
<gene>
    <name evidence="4" type="ORF">SSLN_LOCUS9255</name>
</gene>
<evidence type="ECO:0000256" key="1">
    <source>
        <dbReference type="PROSITE-ProRule" id="PRU00042"/>
    </source>
</evidence>
<reference evidence="4 5" key="2">
    <citation type="submission" date="2018-11" db="EMBL/GenBank/DDBJ databases">
        <authorList>
            <consortium name="Pathogen Informatics"/>
        </authorList>
    </citation>
    <scope>NUCLEOTIDE SEQUENCE [LARGE SCALE GENOMIC DNA]</scope>
    <source>
        <strain evidence="4 5">NST_G2</strain>
    </source>
</reference>
<keyword evidence="1" id="KW-0862">Zinc</keyword>
<feature type="region of interest" description="Disordered" evidence="2">
    <location>
        <begin position="32"/>
        <end position="59"/>
    </location>
</feature>
<dbReference type="InterPro" id="IPR036236">
    <property type="entry name" value="Znf_C2H2_sf"/>
</dbReference>
<dbReference type="PROSITE" id="PS50157">
    <property type="entry name" value="ZINC_FINGER_C2H2_2"/>
    <property type="match status" value="1"/>
</dbReference>
<keyword evidence="1" id="KW-0479">Metal-binding</keyword>
<keyword evidence="5" id="KW-1185">Reference proteome</keyword>
<protein>
    <submittedName>
        <fullName evidence="6">C2H2-type domain-containing protein</fullName>
    </submittedName>
</protein>
<dbReference type="OrthoDB" id="10056584at2759"/>
<proteinExistence type="predicted"/>
<dbReference type="AlphaFoldDB" id="A0A183SYF7"/>
<evidence type="ECO:0000313" key="4">
    <source>
        <dbReference type="EMBL" id="VDL95640.1"/>
    </source>
</evidence>
<feature type="region of interest" description="Disordered" evidence="2">
    <location>
        <begin position="368"/>
        <end position="397"/>
    </location>
</feature>
<name>A0A183SYF7_SCHSO</name>
<reference evidence="6" key="1">
    <citation type="submission" date="2016-06" db="UniProtKB">
        <authorList>
            <consortium name="WormBaseParasite"/>
        </authorList>
    </citation>
    <scope>IDENTIFICATION</scope>
</reference>
<accession>A0A183SYF7</accession>
<dbReference type="EMBL" id="UYSU01035134">
    <property type="protein sequence ID" value="VDL95640.1"/>
    <property type="molecule type" value="Genomic_DNA"/>
</dbReference>